<gene>
    <name evidence="1" type="ORF">RAS12_21015</name>
</gene>
<proteinExistence type="predicted"/>
<name>A0ABY9LWC2_9BURK</name>
<evidence type="ECO:0000313" key="1">
    <source>
        <dbReference type="EMBL" id="WMD19088.1"/>
    </source>
</evidence>
<dbReference type="EMBL" id="CP132976">
    <property type="protein sequence ID" value="WMD19088.1"/>
    <property type="molecule type" value="Genomic_DNA"/>
</dbReference>
<dbReference type="RefSeq" id="WP_306939835.1">
    <property type="nucleotide sequence ID" value="NZ_CP132976.1"/>
</dbReference>
<protein>
    <submittedName>
        <fullName evidence="1">YdgA family protein</fullName>
    </submittedName>
</protein>
<evidence type="ECO:0000313" key="2">
    <source>
        <dbReference type="Proteomes" id="UP001234798"/>
    </source>
</evidence>
<reference evidence="1 2" key="1">
    <citation type="submission" date="2023-08" db="EMBL/GenBank/DDBJ databases">
        <title>Achromobacter seleniivolatilans sp. nov., isolated from seleniferous soil.</title>
        <authorList>
            <person name="Zhang S."/>
            <person name="Li K."/>
            <person name="Peng J."/>
            <person name="Zhao Q."/>
            <person name="Wang H."/>
            <person name="Guo Y."/>
        </authorList>
    </citation>
    <scope>NUCLEOTIDE SEQUENCE [LARGE SCALE GENOMIC DNA]</scope>
    <source>
        <strain evidence="1 2">R39</strain>
    </source>
</reference>
<dbReference type="Proteomes" id="UP001234798">
    <property type="component" value="Chromosome"/>
</dbReference>
<accession>A0ABY9LWC2</accession>
<sequence>MKKRVWVIVAVLALGAAWTGTAWYTGQQAEIRLAQQVERINADVAHLAEKLGLTAAVETMSFERGVFTSRARYGLNVTKRAEAGQPAKESRLEFLAQIEHGPFPWSRLSAGDLVPALAATRIQVEQTPDSEAWFAAAKGVTPMHAEILARFGGNVSGNMEMAPVEYTKDGTTLSFSGMTGQASRQAGGKGLVFSVASDRATFSEPNPKGDRRLSMQALAVAYDASVSSDGIEKEVTKVAIKQWDVVSDKSVFTLKDIALAIDTSEAATSTDGNLSLDLGGISVRNKHVAKARLVAGMRNVDMNSLRAFREFYEAREKEKAAGVERERGLGSELVGMSHVVKFLSAKPEFSLSSLELETASGVSTLQFDVKLDSPMFWNRSLAGILKELIQKLNVRLAISTDNLADFLAADLQVEGVSDAEALSEARRRVEDMRDQMVQRGWGKIEQGKFVVNLAYSDGQADFNGERFPVEELFAKLVLGAK</sequence>
<dbReference type="InterPro" id="IPR010352">
    <property type="entry name" value="DUF945"/>
</dbReference>
<organism evidence="1 2">
    <name type="scientific">Achromobacter seleniivolatilans</name>
    <dbReference type="NCBI Taxonomy" id="3047478"/>
    <lineage>
        <taxon>Bacteria</taxon>
        <taxon>Pseudomonadati</taxon>
        <taxon>Pseudomonadota</taxon>
        <taxon>Betaproteobacteria</taxon>
        <taxon>Burkholderiales</taxon>
        <taxon>Alcaligenaceae</taxon>
        <taxon>Achromobacter</taxon>
    </lineage>
</organism>
<keyword evidence="2" id="KW-1185">Reference proteome</keyword>
<dbReference type="Pfam" id="PF06097">
    <property type="entry name" value="DUF945"/>
    <property type="match status" value="1"/>
</dbReference>